<gene>
    <name evidence="1" type="ORF">FLACOL_00590</name>
</gene>
<reference evidence="1 2" key="1">
    <citation type="submission" date="2018-02" db="EMBL/GenBank/DDBJ databases">
        <authorList>
            <person name="Cohen D.B."/>
            <person name="Kent A.D."/>
        </authorList>
    </citation>
    <scope>NUCLEOTIDE SEQUENCE [LARGE SCALE GENOMIC DNA]</scope>
    <source>
        <strain evidence="1">CIP109753</strain>
    </source>
</reference>
<organism evidence="1 2">
    <name type="scientific">Flavobacterium columnare</name>
    <dbReference type="NCBI Taxonomy" id="996"/>
    <lineage>
        <taxon>Bacteria</taxon>
        <taxon>Pseudomonadati</taxon>
        <taxon>Bacteroidota</taxon>
        <taxon>Flavobacteriia</taxon>
        <taxon>Flavobacteriales</taxon>
        <taxon>Flavobacteriaceae</taxon>
        <taxon>Flavobacterium</taxon>
    </lineage>
</organism>
<evidence type="ECO:0000313" key="2">
    <source>
        <dbReference type="Proteomes" id="UP000238180"/>
    </source>
</evidence>
<protein>
    <recommendedName>
        <fullName evidence="3">Porin</fullName>
    </recommendedName>
</protein>
<evidence type="ECO:0008006" key="3">
    <source>
        <dbReference type="Google" id="ProtNLM"/>
    </source>
</evidence>
<dbReference type="Proteomes" id="UP000238180">
    <property type="component" value="Unassembled WGS sequence"/>
</dbReference>
<evidence type="ECO:0000313" key="1">
    <source>
        <dbReference type="EMBL" id="SPE76607.1"/>
    </source>
</evidence>
<dbReference type="InterPro" id="IPR011486">
    <property type="entry name" value="BBP2"/>
</dbReference>
<proteinExistence type="predicted"/>
<accession>A0A2N9P8D5</accession>
<dbReference type="EMBL" id="OLKH01000064">
    <property type="protein sequence ID" value="SPE76607.1"/>
    <property type="molecule type" value="Genomic_DNA"/>
</dbReference>
<dbReference type="Pfam" id="PF07642">
    <property type="entry name" value="BBP2"/>
    <property type="match status" value="1"/>
</dbReference>
<name>A0A2N9P8D5_9FLAO</name>
<dbReference type="AlphaFoldDB" id="A0A2N9P8D5"/>
<sequence length="361" mass="41643">MIQKITKSKLIKIYSFLFLFSPISKVFSQNDTLKKMTVSAYGELYYSYDFLKPDNHEKPNFVYSHKRHNEVNFNLLLLKLNYKDQNIRANLGLMGGNYATYNLSAEPTWAQFVYEANVGARLSKKRNLWLDVGVLPSHIGFGSAVGGDCWTLTRSLITEGSPYYEAGVRVSYQSPNEKFYLAALYLNGWQRIKRPDFVQRPSFGGQITFKPNKKIFFNYSNFIGTDKPDSIKAIRTFHNVYMQYEPSEKFGLIAGFDIGSDKYNNTNYGTWYGPILMAKSQINKKTIAAFRAEYYSDKYQIIVPTGTPNGFQVLGFSSNLDYDLTEKLKFRFEAKTYNSKDRIFNNDNKNFSITTSLIFRT</sequence>